<dbReference type="Gene3D" id="2.60.120.40">
    <property type="match status" value="1"/>
</dbReference>
<dbReference type="PANTHER" id="PTHR11177">
    <property type="entry name" value="CHITINASE"/>
    <property type="match status" value="1"/>
</dbReference>
<dbReference type="InterPro" id="IPR017853">
    <property type="entry name" value="GH"/>
</dbReference>
<dbReference type="InterPro" id="IPR008983">
    <property type="entry name" value="Tumour_necrosis_fac-like_dom"/>
</dbReference>
<dbReference type="SMART" id="SM00494">
    <property type="entry name" value="ChtBD2"/>
    <property type="match status" value="3"/>
</dbReference>
<feature type="domain" description="Chitin-binding type-2" evidence="3">
    <location>
        <begin position="528"/>
        <end position="588"/>
    </location>
</feature>
<keyword evidence="2" id="KW-0147">Chitin-binding</keyword>
<organism evidence="5">
    <name type="scientific">Camponotus floridanus</name>
    <name type="common">Florida carpenter ant</name>
    <dbReference type="NCBI Taxonomy" id="104421"/>
    <lineage>
        <taxon>Eukaryota</taxon>
        <taxon>Metazoa</taxon>
        <taxon>Ecdysozoa</taxon>
        <taxon>Arthropoda</taxon>
        <taxon>Hexapoda</taxon>
        <taxon>Insecta</taxon>
        <taxon>Pterygota</taxon>
        <taxon>Neoptera</taxon>
        <taxon>Endopterygota</taxon>
        <taxon>Hymenoptera</taxon>
        <taxon>Apocrita</taxon>
        <taxon>Aculeata</taxon>
        <taxon>Formicoidea</taxon>
        <taxon>Formicidae</taxon>
        <taxon>Formicinae</taxon>
        <taxon>Camponotus</taxon>
    </lineage>
</organism>
<evidence type="ECO:0000259" key="3">
    <source>
        <dbReference type="PROSITE" id="PS50940"/>
    </source>
</evidence>
<dbReference type="Gene3D" id="3.10.50.10">
    <property type="match status" value="1"/>
</dbReference>
<dbReference type="GO" id="GO:0005975">
    <property type="term" value="P:carbohydrate metabolic process"/>
    <property type="evidence" value="ECO:0007669"/>
    <property type="project" value="InterPro"/>
</dbReference>
<dbReference type="SUPFAM" id="SSF57625">
    <property type="entry name" value="Invertebrate chitin-binding proteins"/>
    <property type="match status" value="3"/>
</dbReference>
<dbReference type="GO" id="GO:0008061">
    <property type="term" value="F:chitin binding"/>
    <property type="evidence" value="ECO:0007669"/>
    <property type="project" value="UniProtKB-KW"/>
</dbReference>
<dbReference type="Pfam" id="PF01607">
    <property type="entry name" value="CBM_14"/>
    <property type="match status" value="3"/>
</dbReference>
<dbReference type="InterPro" id="IPR036508">
    <property type="entry name" value="Chitin-bd_dom_sf"/>
</dbReference>
<evidence type="ECO:0000313" key="4">
    <source>
        <dbReference type="EMBL" id="EFN63520.1"/>
    </source>
</evidence>
<reference evidence="4 5" key="1">
    <citation type="journal article" date="2010" name="Science">
        <title>Genomic comparison of the ants Camponotus floridanus and Harpegnathos saltator.</title>
        <authorList>
            <person name="Bonasio R."/>
            <person name="Zhang G."/>
            <person name="Ye C."/>
            <person name="Mutti N.S."/>
            <person name="Fang X."/>
            <person name="Qin N."/>
            <person name="Donahue G."/>
            <person name="Yang P."/>
            <person name="Li Q."/>
            <person name="Li C."/>
            <person name="Zhang P."/>
            <person name="Huang Z."/>
            <person name="Berger S.L."/>
            <person name="Reinberg D."/>
            <person name="Wang J."/>
            <person name="Liebig J."/>
        </authorList>
    </citation>
    <scope>NUCLEOTIDE SEQUENCE [LARGE SCALE GENOMIC DNA]</scope>
    <source>
        <strain evidence="5">C129</strain>
    </source>
</reference>
<dbReference type="InterPro" id="IPR001223">
    <property type="entry name" value="Glyco_hydro18_cat"/>
</dbReference>
<dbReference type="InterPro" id="IPR011583">
    <property type="entry name" value="Chitinase_II/V-like_cat"/>
</dbReference>
<dbReference type="Gene3D" id="3.20.20.80">
    <property type="entry name" value="Glycosidases"/>
    <property type="match status" value="1"/>
</dbReference>
<dbReference type="InterPro" id="IPR050314">
    <property type="entry name" value="Glycosyl_Hydrlase_18"/>
</dbReference>
<dbReference type="PANTHER" id="PTHR11177:SF235">
    <property type="entry name" value="CHITINASE-LIKE PROTEIN IDGF1-RELATED"/>
    <property type="match status" value="1"/>
</dbReference>
<dbReference type="EMBL" id="GL442359">
    <property type="protein sequence ID" value="EFN63520.1"/>
    <property type="molecule type" value="Genomic_DNA"/>
</dbReference>
<feature type="domain" description="Chitin-binding type-2" evidence="3">
    <location>
        <begin position="452"/>
        <end position="517"/>
    </location>
</feature>
<dbReference type="Proteomes" id="UP000000311">
    <property type="component" value="Unassembled WGS sequence"/>
</dbReference>
<dbReference type="SUPFAM" id="SSF49842">
    <property type="entry name" value="TNF-like"/>
    <property type="match status" value="1"/>
</dbReference>
<feature type="domain" description="Chitin-binding type-2" evidence="3">
    <location>
        <begin position="2054"/>
        <end position="2115"/>
    </location>
</feature>
<protein>
    <submittedName>
        <fullName evidence="4">Chitinase-3-like protein 1</fullName>
    </submittedName>
</protein>
<dbReference type="OMA" id="AGACNWP"/>
<proteinExistence type="inferred from homology"/>
<dbReference type="GO" id="GO:0006032">
    <property type="term" value="P:chitin catabolic process"/>
    <property type="evidence" value="ECO:0007669"/>
    <property type="project" value="TreeGrafter"/>
</dbReference>
<gene>
    <name evidence="4" type="ORF">EAG_07060</name>
</gene>
<keyword evidence="5" id="KW-1185">Reference proteome</keyword>
<dbReference type="Gene3D" id="2.170.140.10">
    <property type="entry name" value="Chitin binding domain"/>
    <property type="match status" value="3"/>
</dbReference>
<dbReference type="GO" id="GO:0004568">
    <property type="term" value="F:chitinase activity"/>
    <property type="evidence" value="ECO:0007669"/>
    <property type="project" value="TreeGrafter"/>
</dbReference>
<dbReference type="SMART" id="SM00110">
    <property type="entry name" value="C1Q"/>
    <property type="match status" value="1"/>
</dbReference>
<dbReference type="InterPro" id="IPR002557">
    <property type="entry name" value="Chitin-bd_dom"/>
</dbReference>
<dbReference type="SMART" id="SM00636">
    <property type="entry name" value="Glyco_18"/>
    <property type="match status" value="1"/>
</dbReference>
<dbReference type="Pfam" id="PF00704">
    <property type="entry name" value="Glyco_hydro_18"/>
    <property type="match status" value="1"/>
</dbReference>
<dbReference type="InParanoid" id="E2ASU5"/>
<evidence type="ECO:0000256" key="2">
    <source>
        <dbReference type="ARBA" id="ARBA00022669"/>
    </source>
</evidence>
<sequence>MLNLPRIILRFAFLREATSRVHAKRLVQQQSQLNAPVTGAMMTTIETPVASPLSHTSCLTRAKSNERSCSVVECPKKRTSPIREILCYTSALDAQLLADSICSCTTLVHQHHDIRDLSISDIADLQKSLKEMHPPLQFIISIHDPEMTLRNSTIVRQEAVARIMSVINEVDGVEMNVTAGSKERLYNFIKNLKDEMIRKSYDKRIFLTLPIKAEDLAKQFDMKELVKYVDLFTLPTDYMTDEDEAFVTFHPSRLMGLFDMLNTDSLVDLISELGAPKHKIMMTLPANAYRFALKHEAENAPRSQTTEKEPTSIDREQLCEAINDGEWTVERDEDLTAPYAFQNETWIAFEDKISVGIKAKYALLRDLAGLAVRDVENDVKTECEMPLTEEIYRSFTEFKRKSRQAVLNALEEDLHQTQFSYPNKAKTSSFRVVRVVDTEGQIRAVRENTQTEFICRRQGYFVHPKSCNRFYRCVKFNQAIEDYSVFEFDCPAGLSFDERTEVCVWPGSLPQGSPCPGSSEIAPVTPKRFECSQPGYYADPQNCRWFFACMDLGESQLMAFEFRCPYDLVFDEKKLVCEWPWLVPACSGSGSAYTRTEYYGGHTAAGSSTGGATGGYITGGLPEYSVTGHSNIDYSKAGTGVQGVSYFTGSTGKHASGADAVSGYVGSPGAIGIDYSKPGYRGTVPSIPTYTGPSIYFDSISPAGKSSTGYSASGSKISSTGSTGYRVDGGYSGGYTAPLRRVTTGFSGSTAGGYSGTAGGSHLTGGGAIYSDKPEPSYSAAGGYTASSGYSGGYTASGGITAGSTAEGYSGTAGGSHLTGGGTIYSGRPSYSAAGEYTGSVDASKPIVVTYPKTGYFASTESPGSSVNIRVDSGPKYVGSTGSSGSIDVDYSKPGYGGTVSSIPTYTGPSSIYFDSISPAGKSSTGYSASGSKISSTGSTGYRVDGGYSGGYTAPLRRVTTGFSGSTAGGYSGTAGGSHLTGGGAIYSGRPESSYSATGGYTGSVDASKPIVVTYPKTGYFASTESPGSPVNIGVDSTGPKYVGSTNLYTSSGAFNADGYSASPGIYSGVSRQPSFDKTGSAFGIGSSYPGAIDGQSTAKIYEGSIGTGYSKATSGILQGSTSSDRASSATHFGSDASKSITSGISAASGHTDATITDSRYFGSGSVPSSGVAGASPTRYGEEGYTVPVFLLHGEPTYPLIRPTGAEIKNHTGIPGVIRDYAKPDLVRPNLNISIFGNEIPTSYDIPKGGTIVTGSGVQGSIFTDSTSGTVFRSGNIPGATSSPVIHEGTILTGGVQPGYIASATPQPGYVITDDLKTANIGSASPGTLIYGSPTPAISVPGPSSGVDLKGDITPGIVISGQTAPGVSIGSAAQPGIETSTIKSYVSQAGTTYHGGAATRGCSSYPGEGLTPTRPQGYKPDGGCGINTAYDTGKYSESDVPDYRPTSATLPDSIVPGGRIEGISNVIFGPTSQGSTTAAPGYSSPTSAVFTPSGFTKTGLTRTGITTAILGGGGSYSVSTSERRPAYPENISEKAFEGAGYTKISSSSNAADLSVTSTPPGYFSTASPSRITQRVQSATSGYSYPKPNVQLGTSGITFTPSSSIENNLPITSPKPFSSINVDDGSGGINVAFGSKIPTVPADRRLSTSTVSPVIYTTKRPEIYKTTLFEAAKVPVSTFRPIIDTGYRTVTAPLNNPFLAGQFVQQTGSSQAASTSNIDLGSSFQQTDFSSKKDYGSSLVSEEYLPAKASTKPGVIASTTRYEVPEVTVRPDNVGITYKEPSSFAYKGPSSITSPTTFRPSNVYYTGQGFSSSTETTSSGSPTNLDISRDKIDKLITNYNRGTVKYMSNVYDTTAISGFGSTAKKFSSPGSTTSSYEVATKSLEDKGKVIVKWSDLHPLLLGKLGAECTCKADPFATLRGPVRKLIASSKGKVDLANYDSSEIYVDLENSSSSEEVSSSEEEVYDGFPAQPYKISPHETSTNQPSSSYLPVASTTVSTRDFVPKGFRTESFTGNAPFGVNLGFRTGRKLKDVDSSPNSIAEDDLEEDPDQIINGATDCARPGLFRHPSLCNKFYACHWDQWKKKFTLHIFNCPIHLTFDSKASACNWPSKGPACQADNLLVVVWAVLILVAVALTDAAVPDPPENPGITTIGSKKLATAADCAGVVAFSATQGSVNEAKLVLSETLVDKGVGYAAETGIFTTHCPGLYQFSFAGYGSPDLRLTLKRKLNKSDSWRPIVSVGTGGGSNLVLLDVEAGDQLAVFVESGKITDGATFTGHRVYKR</sequence>
<dbReference type="STRING" id="104421.E2ASU5"/>
<name>E2ASU5_CAMFO</name>
<dbReference type="PROSITE" id="PS50940">
    <property type="entry name" value="CHIT_BIND_II"/>
    <property type="match status" value="3"/>
</dbReference>
<comment type="similarity">
    <text evidence="1">Belongs to the glycosyl hydrolase 18 family. Chitinase class II subfamily.</text>
</comment>
<accession>E2ASU5</accession>
<dbReference type="SUPFAM" id="SSF51445">
    <property type="entry name" value="(Trans)glycosidases"/>
    <property type="match status" value="1"/>
</dbReference>
<dbReference type="GO" id="GO:0005576">
    <property type="term" value="C:extracellular region"/>
    <property type="evidence" value="ECO:0007669"/>
    <property type="project" value="InterPro"/>
</dbReference>
<evidence type="ECO:0000256" key="1">
    <source>
        <dbReference type="ARBA" id="ARBA00009121"/>
    </source>
</evidence>
<evidence type="ECO:0000313" key="5">
    <source>
        <dbReference type="Proteomes" id="UP000000311"/>
    </source>
</evidence>
<dbReference type="InterPro" id="IPR001073">
    <property type="entry name" value="C1q_dom"/>
</dbReference>
<dbReference type="OrthoDB" id="10070467at2759"/>
<dbReference type="InterPro" id="IPR029070">
    <property type="entry name" value="Chitinase_insertion_sf"/>
</dbReference>